<dbReference type="RefSeq" id="WP_080050758.1">
    <property type="nucleotide sequence ID" value="NZ_CP020100.1"/>
</dbReference>
<evidence type="ECO:0000313" key="1">
    <source>
        <dbReference type="EMBL" id="AQZ95864.1"/>
    </source>
</evidence>
<dbReference type="STRING" id="1931241.BVH74_14365"/>
<dbReference type="EMBL" id="CP020100">
    <property type="protein sequence ID" value="AQZ95864.1"/>
    <property type="molecule type" value="Genomic_DNA"/>
</dbReference>
<organism evidence="1 2">
    <name type="scientific">Halopseudomonas phragmitis</name>
    <dbReference type="NCBI Taxonomy" id="1931241"/>
    <lineage>
        <taxon>Bacteria</taxon>
        <taxon>Pseudomonadati</taxon>
        <taxon>Pseudomonadota</taxon>
        <taxon>Gammaproteobacteria</taxon>
        <taxon>Pseudomonadales</taxon>
        <taxon>Pseudomonadaceae</taxon>
        <taxon>Halopseudomonas</taxon>
    </lineage>
</organism>
<gene>
    <name evidence="1" type="ORF">BVH74_14365</name>
</gene>
<dbReference type="Proteomes" id="UP000243488">
    <property type="component" value="Chromosome"/>
</dbReference>
<sequence length="65" mass="7565">MNLPAILEVLYQVIPSRQRRIFSVACEAALDMGKPLSDFTEYSRQLYYVILVRRELFDPGSLLEE</sequence>
<accession>A0A1V0B7U4</accession>
<evidence type="ECO:0000313" key="2">
    <source>
        <dbReference type="Proteomes" id="UP000243488"/>
    </source>
</evidence>
<reference evidence="1 2" key="1">
    <citation type="submission" date="2017-03" db="EMBL/GenBank/DDBJ databases">
        <title>Complete genome sequence of the novel DNRA strain Pseudomonas sp. S-6-2 isolated from Chinese polluted river sediment. Journal of Biotechnology.</title>
        <authorList>
            <person name="Li J."/>
            <person name="Xiang F."/>
            <person name="Wang L."/>
            <person name="Xi L."/>
            <person name="Liu J."/>
        </authorList>
    </citation>
    <scope>NUCLEOTIDE SEQUENCE [LARGE SCALE GENOMIC DNA]</scope>
    <source>
        <strain evidence="1 2">S-6-2</strain>
    </source>
</reference>
<proteinExistence type="predicted"/>
<dbReference type="KEGG" id="ppha:BVH74_14365"/>
<protein>
    <submittedName>
        <fullName evidence="1">Uncharacterized protein</fullName>
    </submittedName>
</protein>
<dbReference type="AlphaFoldDB" id="A0A1V0B7U4"/>
<name>A0A1V0B7U4_9GAMM</name>
<keyword evidence="2" id="KW-1185">Reference proteome</keyword>